<proteinExistence type="predicted"/>
<dbReference type="EnsemblMetazoa" id="ACUA025156-RA">
    <property type="protein sequence ID" value="ACUA025156-PA"/>
    <property type="gene ID" value="ACUA025156"/>
</dbReference>
<dbReference type="Pfam" id="PF06585">
    <property type="entry name" value="JHBP"/>
    <property type="match status" value="1"/>
</dbReference>
<accession>A0A182MSF8</accession>
<protein>
    <recommendedName>
        <fullName evidence="4">Hemolymph juvenile hormone binding protein</fullName>
    </recommendedName>
</protein>
<reference evidence="3" key="1">
    <citation type="submission" date="2013-09" db="EMBL/GenBank/DDBJ databases">
        <title>The Genome Sequence of Anopheles culicifacies species A.</title>
        <authorList>
            <consortium name="The Broad Institute Genomics Platform"/>
            <person name="Neafsey D.E."/>
            <person name="Besansky N."/>
            <person name="Howell P."/>
            <person name="Walton C."/>
            <person name="Young S.K."/>
            <person name="Zeng Q."/>
            <person name="Gargeya S."/>
            <person name="Fitzgerald M."/>
            <person name="Haas B."/>
            <person name="Abouelleil A."/>
            <person name="Allen A.W."/>
            <person name="Alvarado L."/>
            <person name="Arachchi H.M."/>
            <person name="Berlin A.M."/>
            <person name="Chapman S.B."/>
            <person name="Gainer-Dewar J."/>
            <person name="Goldberg J."/>
            <person name="Griggs A."/>
            <person name="Gujja S."/>
            <person name="Hansen M."/>
            <person name="Howarth C."/>
            <person name="Imamovic A."/>
            <person name="Ireland A."/>
            <person name="Larimer J."/>
            <person name="McCowan C."/>
            <person name="Murphy C."/>
            <person name="Pearson M."/>
            <person name="Poon T.W."/>
            <person name="Priest M."/>
            <person name="Roberts A."/>
            <person name="Saif S."/>
            <person name="Shea T."/>
            <person name="Sisk P."/>
            <person name="Sykes S."/>
            <person name="Wortman J."/>
            <person name="Nusbaum C."/>
            <person name="Birren B."/>
        </authorList>
    </citation>
    <scope>NUCLEOTIDE SEQUENCE [LARGE SCALE GENOMIC DNA]</scope>
    <source>
        <strain evidence="3">A-37</strain>
    </source>
</reference>
<dbReference type="InterPro" id="IPR010562">
    <property type="entry name" value="Haemolymph_juvenile_hormone-bd"/>
</dbReference>
<dbReference type="EMBL" id="AXCM01012151">
    <property type="status" value="NOT_ANNOTATED_CDS"/>
    <property type="molecule type" value="Genomic_DNA"/>
</dbReference>
<dbReference type="EMBL" id="AXCM01012153">
    <property type="status" value="NOT_ANNOTATED_CDS"/>
    <property type="molecule type" value="Genomic_DNA"/>
</dbReference>
<feature type="signal peptide" evidence="1">
    <location>
        <begin position="1"/>
        <end position="20"/>
    </location>
</feature>
<organism evidence="2 3">
    <name type="scientific">Anopheles culicifacies</name>
    <dbReference type="NCBI Taxonomy" id="139723"/>
    <lineage>
        <taxon>Eukaryota</taxon>
        <taxon>Metazoa</taxon>
        <taxon>Ecdysozoa</taxon>
        <taxon>Arthropoda</taxon>
        <taxon>Hexapoda</taxon>
        <taxon>Insecta</taxon>
        <taxon>Pterygota</taxon>
        <taxon>Neoptera</taxon>
        <taxon>Endopterygota</taxon>
        <taxon>Diptera</taxon>
        <taxon>Nematocera</taxon>
        <taxon>Culicoidea</taxon>
        <taxon>Culicidae</taxon>
        <taxon>Anophelinae</taxon>
        <taxon>Anopheles</taxon>
        <taxon>culicifacies species complex</taxon>
    </lineage>
</organism>
<keyword evidence="3" id="KW-1185">Reference proteome</keyword>
<dbReference type="EMBL" id="AXCM01012150">
    <property type="status" value="NOT_ANNOTATED_CDS"/>
    <property type="molecule type" value="Genomic_DNA"/>
</dbReference>
<name>A0A182MSF8_9DIPT</name>
<dbReference type="PANTHER" id="PTHR20993:SF0">
    <property type="entry name" value="GH07914P"/>
    <property type="match status" value="1"/>
</dbReference>
<dbReference type="InterPro" id="IPR038606">
    <property type="entry name" value="To_sf"/>
</dbReference>
<dbReference type="Proteomes" id="UP000075883">
    <property type="component" value="Unassembled WGS sequence"/>
</dbReference>
<dbReference type="AlphaFoldDB" id="A0A182MSF8"/>
<dbReference type="SMART" id="SM00700">
    <property type="entry name" value="JHBP"/>
    <property type="match status" value="1"/>
</dbReference>
<evidence type="ECO:0008006" key="4">
    <source>
        <dbReference type="Google" id="ProtNLM"/>
    </source>
</evidence>
<dbReference type="EMBL" id="AXCM01012154">
    <property type="status" value="NOT_ANNOTATED_CDS"/>
    <property type="molecule type" value="Genomic_DNA"/>
</dbReference>
<reference evidence="2" key="2">
    <citation type="submission" date="2020-05" db="UniProtKB">
        <authorList>
            <consortium name="EnsemblMetazoa"/>
        </authorList>
    </citation>
    <scope>IDENTIFICATION</scope>
    <source>
        <strain evidence="2">A-37</strain>
    </source>
</reference>
<keyword evidence="1" id="KW-0732">Signal</keyword>
<evidence type="ECO:0000256" key="1">
    <source>
        <dbReference type="SAM" id="SignalP"/>
    </source>
</evidence>
<feature type="chain" id="PRO_5008128831" description="Hemolymph juvenile hormone binding protein" evidence="1">
    <location>
        <begin position="21"/>
        <end position="317"/>
    </location>
</feature>
<evidence type="ECO:0000313" key="3">
    <source>
        <dbReference type="Proteomes" id="UP000075883"/>
    </source>
</evidence>
<dbReference type="PANTHER" id="PTHR20993">
    <property type="entry name" value="GH07914P"/>
    <property type="match status" value="1"/>
</dbReference>
<evidence type="ECO:0000313" key="2">
    <source>
        <dbReference type="EnsemblMetazoa" id="ACUA025156-PA"/>
    </source>
</evidence>
<dbReference type="Gene3D" id="3.15.10.30">
    <property type="entry name" value="Haemolymph juvenile hormone binding protein"/>
    <property type="match status" value="1"/>
</dbReference>
<dbReference type="VEuPathDB" id="VectorBase:ACUA025156"/>
<sequence>MKILLAIACAALVLLAGANAQETKALTALARDNSLNELVIQFLESFRQSMACGNPDLGIPVLAPFELDHTEVEIKQKGLEFKGELNKVVVDGLNEFEIKNIDIKVLKLQLDFELYFGAIRTKGKYKAKGKLISLFPFNRFGSFRFDAKGLTVKGSVKVGISGDKLQIRDLIITPTIKSVHSDVRSVFINPITNFIFNRVVEGIVPGMINNNQQEITQLIEQKLKPAINEMLGDVSLQDLIDMISGEGGSGPVTLFPSSARPRAAAPSAPRLIRHCYLPHSVRSEQPELYPENTIVSHAYRGTARMGFEPRFCRFEQK</sequence>
<dbReference type="EMBL" id="AXCM01012152">
    <property type="status" value="NOT_ANNOTATED_CDS"/>
    <property type="molecule type" value="Genomic_DNA"/>
</dbReference>